<keyword evidence="6 12" id="KW-0812">Transmembrane</keyword>
<feature type="domain" description="HAMP" evidence="14">
    <location>
        <begin position="62"/>
        <end position="114"/>
    </location>
</feature>
<keyword evidence="11" id="KW-0902">Two-component regulatory system</keyword>
<feature type="transmembrane region" description="Helical" evidence="12">
    <location>
        <begin position="12"/>
        <end position="33"/>
    </location>
</feature>
<evidence type="ECO:0000313" key="16">
    <source>
        <dbReference type="Proteomes" id="UP000610966"/>
    </source>
</evidence>
<feature type="transmembrane region" description="Helical" evidence="12">
    <location>
        <begin position="45"/>
        <end position="65"/>
    </location>
</feature>
<evidence type="ECO:0000256" key="9">
    <source>
        <dbReference type="ARBA" id="ARBA00022840"/>
    </source>
</evidence>
<evidence type="ECO:0000259" key="14">
    <source>
        <dbReference type="PROSITE" id="PS50885"/>
    </source>
</evidence>
<evidence type="ECO:0000256" key="3">
    <source>
        <dbReference type="ARBA" id="ARBA00012438"/>
    </source>
</evidence>
<sequence length="322" mass="34902">MRTPARTLFWRLFAINGLVFTVGTLVLALSPATVSSMVRLAELPVLTIGLTLIITANALLLRAGLAPLDALTTLMQRVDLLESGDRLADSGKGDLSHLIGTFNSMLDRLESERSASSAHALAAQEGERRRIARELHDEIGQSLTVALLSLKRVVDRAPDDLREELRAAQETVRSSLDEVRQVARRLRPGVLEDLGLQSALNALSSEFFQVNQVRITRAVDPGLPDLSEDEELVIYRIAQESLTNVARHARAGHVELSLTAGDGDLTLRVTDDGRGGARQEGAGIRGMRERAHLIGARLTITSPPGGGTDVRLVIPVEAERSR</sequence>
<keyword evidence="7" id="KW-0547">Nucleotide-binding</keyword>
<gene>
    <name evidence="15" type="ORF">Mth01_23070</name>
</gene>
<dbReference type="Gene3D" id="3.30.565.10">
    <property type="entry name" value="Histidine kinase-like ATPase, C-terminal domain"/>
    <property type="match status" value="1"/>
</dbReference>
<dbReference type="GO" id="GO:0005524">
    <property type="term" value="F:ATP binding"/>
    <property type="evidence" value="ECO:0007669"/>
    <property type="project" value="UniProtKB-KW"/>
</dbReference>
<reference evidence="15" key="1">
    <citation type="submission" date="2021-01" db="EMBL/GenBank/DDBJ databases">
        <title>Whole genome shotgun sequence of Sphaerimonospora thailandensis NBRC 107569.</title>
        <authorList>
            <person name="Komaki H."/>
            <person name="Tamura T."/>
        </authorList>
    </citation>
    <scope>NUCLEOTIDE SEQUENCE</scope>
    <source>
        <strain evidence="15">NBRC 107569</strain>
    </source>
</reference>
<keyword evidence="8 15" id="KW-0418">Kinase</keyword>
<keyword evidence="16" id="KW-1185">Reference proteome</keyword>
<evidence type="ECO:0000256" key="12">
    <source>
        <dbReference type="SAM" id="Phobius"/>
    </source>
</evidence>
<dbReference type="RefSeq" id="WP_239089582.1">
    <property type="nucleotide sequence ID" value="NZ_BOOG01000019.1"/>
</dbReference>
<dbReference type="SMART" id="SM00387">
    <property type="entry name" value="HATPase_c"/>
    <property type="match status" value="1"/>
</dbReference>
<proteinExistence type="predicted"/>
<dbReference type="Gene3D" id="1.20.5.1930">
    <property type="match status" value="1"/>
</dbReference>
<dbReference type="InterPro" id="IPR011712">
    <property type="entry name" value="Sig_transdc_His_kin_sub3_dim/P"/>
</dbReference>
<accession>A0A8J3VYH5</accession>
<evidence type="ECO:0000256" key="1">
    <source>
        <dbReference type="ARBA" id="ARBA00000085"/>
    </source>
</evidence>
<dbReference type="InterPro" id="IPR036890">
    <property type="entry name" value="HATPase_C_sf"/>
</dbReference>
<protein>
    <recommendedName>
        <fullName evidence="3">histidine kinase</fullName>
        <ecNumber evidence="3">2.7.13.3</ecNumber>
    </recommendedName>
</protein>
<comment type="subcellular location">
    <subcellularLocation>
        <location evidence="2">Membrane</location>
    </subcellularLocation>
</comment>
<evidence type="ECO:0000256" key="6">
    <source>
        <dbReference type="ARBA" id="ARBA00022692"/>
    </source>
</evidence>
<comment type="caution">
    <text evidence="15">The sequence shown here is derived from an EMBL/GenBank/DDBJ whole genome shotgun (WGS) entry which is preliminary data.</text>
</comment>
<dbReference type="PANTHER" id="PTHR24421:SF10">
    <property type="entry name" value="NITRATE_NITRITE SENSOR PROTEIN NARQ"/>
    <property type="match status" value="1"/>
</dbReference>
<dbReference type="SMART" id="SM00304">
    <property type="entry name" value="HAMP"/>
    <property type="match status" value="1"/>
</dbReference>
<dbReference type="InterPro" id="IPR003594">
    <property type="entry name" value="HATPase_dom"/>
</dbReference>
<name>A0A8J3VYH5_9ACTN</name>
<evidence type="ECO:0000256" key="5">
    <source>
        <dbReference type="ARBA" id="ARBA00022679"/>
    </source>
</evidence>
<feature type="domain" description="Histidine kinase" evidence="13">
    <location>
        <begin position="130"/>
        <end position="318"/>
    </location>
</feature>
<evidence type="ECO:0000313" key="15">
    <source>
        <dbReference type="EMBL" id="GIH70054.1"/>
    </source>
</evidence>
<dbReference type="GO" id="GO:0000155">
    <property type="term" value="F:phosphorelay sensor kinase activity"/>
    <property type="evidence" value="ECO:0007669"/>
    <property type="project" value="InterPro"/>
</dbReference>
<organism evidence="15 16">
    <name type="scientific">Sphaerimonospora thailandensis</name>
    <dbReference type="NCBI Taxonomy" id="795644"/>
    <lineage>
        <taxon>Bacteria</taxon>
        <taxon>Bacillati</taxon>
        <taxon>Actinomycetota</taxon>
        <taxon>Actinomycetes</taxon>
        <taxon>Streptosporangiales</taxon>
        <taxon>Streptosporangiaceae</taxon>
        <taxon>Sphaerimonospora</taxon>
    </lineage>
</organism>
<dbReference type="SUPFAM" id="SSF55874">
    <property type="entry name" value="ATPase domain of HSP90 chaperone/DNA topoisomerase II/histidine kinase"/>
    <property type="match status" value="1"/>
</dbReference>
<dbReference type="PANTHER" id="PTHR24421">
    <property type="entry name" value="NITRATE/NITRITE SENSOR PROTEIN NARX-RELATED"/>
    <property type="match status" value="1"/>
</dbReference>
<keyword evidence="9" id="KW-0067">ATP-binding</keyword>
<keyword evidence="4" id="KW-0597">Phosphoprotein</keyword>
<evidence type="ECO:0000256" key="7">
    <source>
        <dbReference type="ARBA" id="ARBA00022741"/>
    </source>
</evidence>
<keyword evidence="5" id="KW-0808">Transferase</keyword>
<dbReference type="EMBL" id="BOOG01000019">
    <property type="protein sequence ID" value="GIH70054.1"/>
    <property type="molecule type" value="Genomic_DNA"/>
</dbReference>
<evidence type="ECO:0000256" key="2">
    <source>
        <dbReference type="ARBA" id="ARBA00004370"/>
    </source>
</evidence>
<evidence type="ECO:0000256" key="10">
    <source>
        <dbReference type="ARBA" id="ARBA00022989"/>
    </source>
</evidence>
<dbReference type="Pfam" id="PF02518">
    <property type="entry name" value="HATPase_c"/>
    <property type="match status" value="1"/>
</dbReference>
<dbReference type="EC" id="2.7.13.3" evidence="3"/>
<evidence type="ECO:0000256" key="4">
    <source>
        <dbReference type="ARBA" id="ARBA00022553"/>
    </source>
</evidence>
<dbReference type="Proteomes" id="UP000610966">
    <property type="component" value="Unassembled WGS sequence"/>
</dbReference>
<dbReference type="InterPro" id="IPR050482">
    <property type="entry name" value="Sensor_HK_TwoCompSys"/>
</dbReference>
<evidence type="ECO:0000259" key="13">
    <source>
        <dbReference type="PROSITE" id="PS50109"/>
    </source>
</evidence>
<evidence type="ECO:0000256" key="11">
    <source>
        <dbReference type="ARBA" id="ARBA00023012"/>
    </source>
</evidence>
<dbReference type="GO" id="GO:0046983">
    <property type="term" value="F:protein dimerization activity"/>
    <property type="evidence" value="ECO:0007669"/>
    <property type="project" value="InterPro"/>
</dbReference>
<dbReference type="Pfam" id="PF00672">
    <property type="entry name" value="HAMP"/>
    <property type="match status" value="1"/>
</dbReference>
<dbReference type="Pfam" id="PF07730">
    <property type="entry name" value="HisKA_3"/>
    <property type="match status" value="1"/>
</dbReference>
<keyword evidence="10 12" id="KW-1133">Transmembrane helix</keyword>
<dbReference type="CDD" id="cd16917">
    <property type="entry name" value="HATPase_UhpB-NarQ-NarX-like"/>
    <property type="match status" value="1"/>
</dbReference>
<dbReference type="AlphaFoldDB" id="A0A8J3VYH5"/>
<keyword evidence="12" id="KW-0472">Membrane</keyword>
<dbReference type="InterPro" id="IPR003660">
    <property type="entry name" value="HAMP_dom"/>
</dbReference>
<dbReference type="PROSITE" id="PS50109">
    <property type="entry name" value="HIS_KIN"/>
    <property type="match status" value="1"/>
</dbReference>
<comment type="catalytic activity">
    <reaction evidence="1">
        <text>ATP + protein L-histidine = ADP + protein N-phospho-L-histidine.</text>
        <dbReference type="EC" id="2.7.13.3"/>
    </reaction>
</comment>
<dbReference type="InterPro" id="IPR005467">
    <property type="entry name" value="His_kinase_dom"/>
</dbReference>
<dbReference type="GO" id="GO:0016020">
    <property type="term" value="C:membrane"/>
    <property type="evidence" value="ECO:0007669"/>
    <property type="project" value="UniProtKB-SubCell"/>
</dbReference>
<dbReference type="PROSITE" id="PS50885">
    <property type="entry name" value="HAMP"/>
    <property type="match status" value="1"/>
</dbReference>
<evidence type="ECO:0000256" key="8">
    <source>
        <dbReference type="ARBA" id="ARBA00022777"/>
    </source>
</evidence>